<name>A0ACC0WXT8_9STRA</name>
<gene>
    <name evidence="1" type="ORF">PsorP6_002192</name>
</gene>
<accession>A0ACC0WXT8</accession>
<proteinExistence type="predicted"/>
<keyword evidence="2" id="KW-1185">Reference proteome</keyword>
<evidence type="ECO:0000313" key="1">
    <source>
        <dbReference type="EMBL" id="KAI9923066.1"/>
    </source>
</evidence>
<reference evidence="1 2" key="1">
    <citation type="journal article" date="2022" name="bioRxiv">
        <title>The genome of the oomycete Peronosclerospora sorghi, a cosmopolitan pathogen of maize and sorghum, is inflated with dispersed pseudogenes.</title>
        <authorList>
            <person name="Fletcher K."/>
            <person name="Martin F."/>
            <person name="Isakeit T."/>
            <person name="Cavanaugh K."/>
            <person name="Magill C."/>
            <person name="Michelmore R."/>
        </authorList>
    </citation>
    <scope>NUCLEOTIDE SEQUENCE [LARGE SCALE GENOMIC DNA]</scope>
    <source>
        <strain evidence="1">P6</strain>
    </source>
</reference>
<protein>
    <submittedName>
        <fullName evidence="1">Uncharacterized protein</fullName>
    </submittedName>
</protein>
<sequence length="67" mass="7710">MKMPHLMRTTIGSVPVYPYVEHFEATDVEFLEQLPFTLTLPNHDNIVILHAGFVPDVELNDQRPYAT</sequence>
<dbReference type="Proteomes" id="UP001163321">
    <property type="component" value="Chromosome 1"/>
</dbReference>
<evidence type="ECO:0000313" key="2">
    <source>
        <dbReference type="Proteomes" id="UP001163321"/>
    </source>
</evidence>
<organism evidence="1 2">
    <name type="scientific">Peronosclerospora sorghi</name>
    <dbReference type="NCBI Taxonomy" id="230839"/>
    <lineage>
        <taxon>Eukaryota</taxon>
        <taxon>Sar</taxon>
        <taxon>Stramenopiles</taxon>
        <taxon>Oomycota</taxon>
        <taxon>Peronosporomycetes</taxon>
        <taxon>Peronosporales</taxon>
        <taxon>Peronosporaceae</taxon>
        <taxon>Peronosclerospora</taxon>
    </lineage>
</organism>
<dbReference type="EMBL" id="CM047580">
    <property type="protein sequence ID" value="KAI9923066.1"/>
    <property type="molecule type" value="Genomic_DNA"/>
</dbReference>
<comment type="caution">
    <text evidence="1">The sequence shown here is derived from an EMBL/GenBank/DDBJ whole genome shotgun (WGS) entry which is preliminary data.</text>
</comment>